<gene>
    <name evidence="2" type="ORF">HNR30_008892</name>
</gene>
<dbReference type="InterPro" id="IPR021257">
    <property type="entry name" value="DUF2809"/>
</dbReference>
<evidence type="ECO:0000313" key="3">
    <source>
        <dbReference type="Proteomes" id="UP000530928"/>
    </source>
</evidence>
<keyword evidence="1" id="KW-1133">Transmembrane helix</keyword>
<keyword evidence="1" id="KW-0812">Transmembrane</keyword>
<protein>
    <recommendedName>
        <fullName evidence="4">DUF2809 domain-containing protein</fullName>
    </recommendedName>
</protein>
<dbReference type="AlphaFoldDB" id="A0A7W0CUQ0"/>
<feature type="transmembrane region" description="Helical" evidence="1">
    <location>
        <begin position="51"/>
        <end position="72"/>
    </location>
</feature>
<feature type="transmembrane region" description="Helical" evidence="1">
    <location>
        <begin position="28"/>
        <end position="44"/>
    </location>
</feature>
<dbReference type="Pfam" id="PF10990">
    <property type="entry name" value="DUF2809"/>
    <property type="match status" value="1"/>
</dbReference>
<organism evidence="2 3">
    <name type="scientific">Nonomuraea soli</name>
    <dbReference type="NCBI Taxonomy" id="1032476"/>
    <lineage>
        <taxon>Bacteria</taxon>
        <taxon>Bacillati</taxon>
        <taxon>Actinomycetota</taxon>
        <taxon>Actinomycetes</taxon>
        <taxon>Streptosporangiales</taxon>
        <taxon>Streptosporangiaceae</taxon>
        <taxon>Nonomuraea</taxon>
    </lineage>
</organism>
<dbReference type="Proteomes" id="UP000530928">
    <property type="component" value="Unassembled WGS sequence"/>
</dbReference>
<evidence type="ECO:0000313" key="2">
    <source>
        <dbReference type="EMBL" id="MBA2897494.1"/>
    </source>
</evidence>
<dbReference type="EMBL" id="JACDUR010000011">
    <property type="protein sequence ID" value="MBA2897494.1"/>
    <property type="molecule type" value="Genomic_DNA"/>
</dbReference>
<evidence type="ECO:0008006" key="4">
    <source>
        <dbReference type="Google" id="ProtNLM"/>
    </source>
</evidence>
<proteinExistence type="predicted"/>
<keyword evidence="1" id="KW-0472">Membrane</keyword>
<comment type="caution">
    <text evidence="2">The sequence shown here is derived from an EMBL/GenBank/DDBJ whole genome shotgun (WGS) entry which is preliminary data.</text>
</comment>
<keyword evidence="3" id="KW-1185">Reference proteome</keyword>
<reference evidence="2 3" key="1">
    <citation type="submission" date="2020-07" db="EMBL/GenBank/DDBJ databases">
        <title>Genomic Encyclopedia of Type Strains, Phase IV (KMG-IV): sequencing the most valuable type-strain genomes for metagenomic binning, comparative biology and taxonomic classification.</title>
        <authorList>
            <person name="Goeker M."/>
        </authorList>
    </citation>
    <scope>NUCLEOTIDE SEQUENCE [LARGE SCALE GENOMIC DNA]</scope>
    <source>
        <strain evidence="2 3">DSM 45533</strain>
    </source>
</reference>
<dbReference type="RefSeq" id="WP_181616191.1">
    <property type="nucleotide sequence ID" value="NZ_BAABAM010000013.1"/>
</dbReference>
<accession>A0A7W0CUQ0</accession>
<sequence>MRPRLAVAAMITIAAGLATRKFTGWPYLGDALYTVLIYLLVLLVRPSLKPLWAALIAVGASWLIEFAQIAGIPPLLQPLLGSTFNAPDLFWYTAGGLAAWLAHEKGRALARPLSARRQ</sequence>
<feature type="transmembrane region" description="Helical" evidence="1">
    <location>
        <begin position="84"/>
        <end position="102"/>
    </location>
</feature>
<name>A0A7W0CUQ0_9ACTN</name>
<evidence type="ECO:0000256" key="1">
    <source>
        <dbReference type="SAM" id="Phobius"/>
    </source>
</evidence>